<accession>A0A644YTV7</accession>
<reference evidence="1" key="1">
    <citation type="submission" date="2019-08" db="EMBL/GenBank/DDBJ databases">
        <authorList>
            <person name="Kucharzyk K."/>
            <person name="Murdoch R.W."/>
            <person name="Higgins S."/>
            <person name="Loffler F."/>
        </authorList>
    </citation>
    <scope>NUCLEOTIDE SEQUENCE</scope>
</reference>
<name>A0A644YTV7_9ZZZZ</name>
<evidence type="ECO:0000313" key="1">
    <source>
        <dbReference type="EMBL" id="MPM29903.1"/>
    </source>
</evidence>
<dbReference type="EMBL" id="VSSQ01005637">
    <property type="protein sequence ID" value="MPM29903.1"/>
    <property type="molecule type" value="Genomic_DNA"/>
</dbReference>
<protein>
    <submittedName>
        <fullName evidence="1">Uncharacterized protein</fullName>
    </submittedName>
</protein>
<comment type="caution">
    <text evidence="1">The sequence shown here is derived from an EMBL/GenBank/DDBJ whole genome shotgun (WGS) entry which is preliminary data.</text>
</comment>
<organism evidence="1">
    <name type="scientific">bioreactor metagenome</name>
    <dbReference type="NCBI Taxonomy" id="1076179"/>
    <lineage>
        <taxon>unclassified sequences</taxon>
        <taxon>metagenomes</taxon>
        <taxon>ecological metagenomes</taxon>
    </lineage>
</organism>
<dbReference type="AlphaFoldDB" id="A0A644YTV7"/>
<proteinExistence type="predicted"/>
<gene>
    <name evidence="1" type="ORF">SDC9_76445</name>
</gene>
<sequence>MQQLLRWEIDSYNDTTIRTARLREFHTLPLVNKYKKIFENSQVEIDAVSALVIGGIYYLVLHSGLSEFAGIDINSKEGKEKIQRALEYLGNMFFDDTKLTPKLLKIARNMKSKGYHSQEIAKIIELPVDLIDKL</sequence>